<feature type="domain" description="Peptidase M16 C-terminal" evidence="1">
    <location>
        <begin position="238"/>
        <end position="418"/>
    </location>
</feature>
<proteinExistence type="predicted"/>
<gene>
    <name evidence="2" type="ORF">WJX75_005591</name>
</gene>
<accession>A0ABR2YTL5</accession>
<keyword evidence="3" id="KW-1185">Reference proteome</keyword>
<comment type="caution">
    <text evidence="2">The sequence shown here is derived from an EMBL/GenBank/DDBJ whole genome shotgun (WGS) entry which is preliminary data.</text>
</comment>
<evidence type="ECO:0000313" key="2">
    <source>
        <dbReference type="EMBL" id="KAK9915173.1"/>
    </source>
</evidence>
<dbReference type="Proteomes" id="UP001491310">
    <property type="component" value="Unassembled WGS sequence"/>
</dbReference>
<evidence type="ECO:0000313" key="3">
    <source>
        <dbReference type="Proteomes" id="UP001491310"/>
    </source>
</evidence>
<dbReference type="SUPFAM" id="SSF63411">
    <property type="entry name" value="LuxS/MPP-like metallohydrolase"/>
    <property type="match status" value="2"/>
</dbReference>
<protein>
    <recommendedName>
        <fullName evidence="1">Peptidase M16 C-terminal domain-containing protein</fullName>
    </recommendedName>
</protein>
<dbReference type="InterPro" id="IPR011249">
    <property type="entry name" value="Metalloenz_LuxS/M16"/>
</dbReference>
<dbReference type="EMBL" id="JALJOT010000005">
    <property type="protein sequence ID" value="KAK9915173.1"/>
    <property type="molecule type" value="Genomic_DNA"/>
</dbReference>
<organism evidence="2 3">
    <name type="scientific">Coccomyxa subellipsoidea</name>
    <dbReference type="NCBI Taxonomy" id="248742"/>
    <lineage>
        <taxon>Eukaryota</taxon>
        <taxon>Viridiplantae</taxon>
        <taxon>Chlorophyta</taxon>
        <taxon>core chlorophytes</taxon>
        <taxon>Trebouxiophyceae</taxon>
        <taxon>Trebouxiophyceae incertae sedis</taxon>
        <taxon>Coccomyxaceae</taxon>
        <taxon>Coccomyxa</taxon>
    </lineage>
</organism>
<dbReference type="Pfam" id="PF05193">
    <property type="entry name" value="Peptidase_M16_C"/>
    <property type="match status" value="1"/>
</dbReference>
<dbReference type="PANTHER" id="PTHR11851">
    <property type="entry name" value="METALLOPROTEASE"/>
    <property type="match status" value="1"/>
</dbReference>
<dbReference type="InterPro" id="IPR050361">
    <property type="entry name" value="MPP/UQCRC_Complex"/>
</dbReference>
<dbReference type="InterPro" id="IPR007863">
    <property type="entry name" value="Peptidase_M16_C"/>
</dbReference>
<reference evidence="2 3" key="1">
    <citation type="journal article" date="2024" name="Nat. Commun.">
        <title>Phylogenomics reveals the evolutionary origins of lichenization in chlorophyte algae.</title>
        <authorList>
            <person name="Puginier C."/>
            <person name="Libourel C."/>
            <person name="Otte J."/>
            <person name="Skaloud P."/>
            <person name="Haon M."/>
            <person name="Grisel S."/>
            <person name="Petersen M."/>
            <person name="Berrin J.G."/>
            <person name="Delaux P.M."/>
            <person name="Dal Grande F."/>
            <person name="Keller J."/>
        </authorList>
    </citation>
    <scope>NUCLEOTIDE SEQUENCE [LARGE SCALE GENOMIC DNA]</scope>
    <source>
        <strain evidence="2 3">SAG 216-7</strain>
    </source>
</reference>
<dbReference type="PANTHER" id="PTHR11851:SF225">
    <property type="entry name" value="NON-PEPTIDASE HOMOLOG YMXG"/>
    <property type="match status" value="1"/>
</dbReference>
<sequence>MYPLAGDHSSLRQLKVAVRDLVRNITGPGSGFLLASMLALTPPHALAAVYDHPEALPPIPTEFPELGDLRLPMMEKMVLRNKLRVFLVQDPDVPLVKGTLLFRGGLRASLSNKVGVATIAAAVQRAGGSLAHPGTALDEALEQKAASIEGNSGPEASSLGFECLAEDVDEVIGLFSEVLTAPALPEDKVALFKSQVLNILEHMYDNPGAAPRRLLGRLLYGRDSVFARTPTPDQIVGLTRADVAAHLRTWQRPDAAVLGIAGDFDPAKMKTVLERQLGGWRPAIDQPAQPPAVPNTPIPDFQPEPASVYLVNRPGLSQASVLVGEPGISLADPDSYALDVLGDILNSFGGRLFDQIRSREGLTYSVSGGWDSPIDHPGLFAAGGSTARPAEFLEQLQRVLREATETAPSEEEIASAKAETLNSFIFNFASTNAQMQRTVIYALLGLPEDYLFTYKTGIEAVTADDVLGAAQRHLHPAQQTVVVAADASEVQQSFEERGRRVIPTALD</sequence>
<name>A0ABR2YTL5_9CHLO</name>
<dbReference type="Gene3D" id="3.30.830.10">
    <property type="entry name" value="Metalloenzyme, LuxS/M16 peptidase-like"/>
    <property type="match status" value="2"/>
</dbReference>
<evidence type="ECO:0000259" key="1">
    <source>
        <dbReference type="Pfam" id="PF05193"/>
    </source>
</evidence>